<evidence type="ECO:0000313" key="2">
    <source>
        <dbReference type="Proteomes" id="UP000054166"/>
    </source>
</evidence>
<organism evidence="1 2">
    <name type="scientific">Piloderma croceum (strain F 1598)</name>
    <dbReference type="NCBI Taxonomy" id="765440"/>
    <lineage>
        <taxon>Eukaryota</taxon>
        <taxon>Fungi</taxon>
        <taxon>Dikarya</taxon>
        <taxon>Basidiomycota</taxon>
        <taxon>Agaricomycotina</taxon>
        <taxon>Agaricomycetes</taxon>
        <taxon>Agaricomycetidae</taxon>
        <taxon>Atheliales</taxon>
        <taxon>Atheliaceae</taxon>
        <taxon>Piloderma</taxon>
    </lineage>
</organism>
<gene>
    <name evidence="1" type="ORF">PILCRDRAFT_6737</name>
</gene>
<dbReference type="Proteomes" id="UP000054166">
    <property type="component" value="Unassembled WGS sequence"/>
</dbReference>
<reference evidence="1 2" key="1">
    <citation type="submission" date="2014-04" db="EMBL/GenBank/DDBJ databases">
        <authorList>
            <consortium name="DOE Joint Genome Institute"/>
            <person name="Kuo A."/>
            <person name="Tarkka M."/>
            <person name="Buscot F."/>
            <person name="Kohler A."/>
            <person name="Nagy L.G."/>
            <person name="Floudas D."/>
            <person name="Copeland A."/>
            <person name="Barry K.W."/>
            <person name="Cichocki N."/>
            <person name="Veneault-Fourrey C."/>
            <person name="LaButti K."/>
            <person name="Lindquist E.A."/>
            <person name="Lipzen A."/>
            <person name="Lundell T."/>
            <person name="Morin E."/>
            <person name="Murat C."/>
            <person name="Sun H."/>
            <person name="Tunlid A."/>
            <person name="Henrissat B."/>
            <person name="Grigoriev I.V."/>
            <person name="Hibbett D.S."/>
            <person name="Martin F."/>
            <person name="Nordberg H.P."/>
            <person name="Cantor M.N."/>
            <person name="Hua S.X."/>
        </authorList>
    </citation>
    <scope>NUCLEOTIDE SEQUENCE [LARGE SCALE GENOMIC DNA]</scope>
    <source>
        <strain evidence="1 2">F 1598</strain>
    </source>
</reference>
<dbReference type="EMBL" id="KN832989">
    <property type="protein sequence ID" value="KIM83855.1"/>
    <property type="molecule type" value="Genomic_DNA"/>
</dbReference>
<dbReference type="HOGENOM" id="CLU_1461850_0_0_1"/>
<dbReference type="InParanoid" id="A0A0C3FHI6"/>
<sequence>MPVATSDQQVLDPPPGLSNEDSVYYYVLLKFFPPFDQLLQQNQNHNITVEDTKSQATTLHDNDKGKMFAMLENPRLSSESLTFYPEVHKYWEKVHNNDLRKLLMRCFQKAFAGQGDEDTILTLIQNVPYENCMFCLIFHRCKGQYLSVWNKFFQGWTSVPAELFKYTLTLLYNCGESYLGGVKGN</sequence>
<dbReference type="AlphaFoldDB" id="A0A0C3FHI6"/>
<accession>A0A0C3FHI6</accession>
<reference evidence="2" key="2">
    <citation type="submission" date="2015-01" db="EMBL/GenBank/DDBJ databases">
        <title>Evolutionary Origins and Diversification of the Mycorrhizal Mutualists.</title>
        <authorList>
            <consortium name="DOE Joint Genome Institute"/>
            <consortium name="Mycorrhizal Genomics Consortium"/>
            <person name="Kohler A."/>
            <person name="Kuo A."/>
            <person name="Nagy L.G."/>
            <person name="Floudas D."/>
            <person name="Copeland A."/>
            <person name="Barry K.W."/>
            <person name="Cichocki N."/>
            <person name="Veneault-Fourrey C."/>
            <person name="LaButti K."/>
            <person name="Lindquist E.A."/>
            <person name="Lipzen A."/>
            <person name="Lundell T."/>
            <person name="Morin E."/>
            <person name="Murat C."/>
            <person name="Riley R."/>
            <person name="Ohm R."/>
            <person name="Sun H."/>
            <person name="Tunlid A."/>
            <person name="Henrissat B."/>
            <person name="Grigoriev I.V."/>
            <person name="Hibbett D.S."/>
            <person name="Martin F."/>
        </authorList>
    </citation>
    <scope>NUCLEOTIDE SEQUENCE [LARGE SCALE GENOMIC DNA]</scope>
    <source>
        <strain evidence="2">F 1598</strain>
    </source>
</reference>
<keyword evidence="2" id="KW-1185">Reference proteome</keyword>
<name>A0A0C3FHI6_PILCF</name>
<protein>
    <submittedName>
        <fullName evidence="1">Uncharacterized protein</fullName>
    </submittedName>
</protein>
<proteinExistence type="predicted"/>
<evidence type="ECO:0000313" key="1">
    <source>
        <dbReference type="EMBL" id="KIM83855.1"/>
    </source>
</evidence>